<accession>A0A916UTJ4</accession>
<dbReference type="AlphaFoldDB" id="A0A916UTJ4"/>
<dbReference type="EMBL" id="BMED01000004">
    <property type="protein sequence ID" value="GGC87776.1"/>
    <property type="molecule type" value="Genomic_DNA"/>
</dbReference>
<reference evidence="1" key="2">
    <citation type="submission" date="2020-09" db="EMBL/GenBank/DDBJ databases">
        <authorList>
            <person name="Sun Q."/>
            <person name="Zhou Y."/>
        </authorList>
    </citation>
    <scope>NUCLEOTIDE SEQUENCE</scope>
    <source>
        <strain evidence="1">CGMCC 1.10998</strain>
    </source>
</reference>
<gene>
    <name evidence="1" type="ORF">GCM10011396_38750</name>
</gene>
<sequence length="78" mass="8218">MNVCSCTEFVAYVGLGTVVCRFAGVTPGVETGGVTELVAPVEPPPQAVNTKEDAIEISVRFVFTGLPLEKIVVQLGYC</sequence>
<comment type="caution">
    <text evidence="1">The sequence shown here is derived from an EMBL/GenBank/DDBJ whole genome shotgun (WGS) entry which is preliminary data.</text>
</comment>
<keyword evidence="2" id="KW-1185">Reference proteome</keyword>
<evidence type="ECO:0000313" key="2">
    <source>
        <dbReference type="Proteomes" id="UP000637423"/>
    </source>
</evidence>
<proteinExistence type="predicted"/>
<reference evidence="1" key="1">
    <citation type="journal article" date="2014" name="Int. J. Syst. Evol. Microbiol.">
        <title>Complete genome sequence of Corynebacterium casei LMG S-19264T (=DSM 44701T), isolated from a smear-ripened cheese.</title>
        <authorList>
            <consortium name="US DOE Joint Genome Institute (JGI-PGF)"/>
            <person name="Walter F."/>
            <person name="Albersmeier A."/>
            <person name="Kalinowski J."/>
            <person name="Ruckert C."/>
        </authorList>
    </citation>
    <scope>NUCLEOTIDE SEQUENCE</scope>
    <source>
        <strain evidence="1">CGMCC 1.10998</strain>
    </source>
</reference>
<evidence type="ECO:0000313" key="1">
    <source>
        <dbReference type="EMBL" id="GGC87776.1"/>
    </source>
</evidence>
<name>A0A916UTJ4_9BURK</name>
<protein>
    <submittedName>
        <fullName evidence="1">Uncharacterized protein</fullName>
    </submittedName>
</protein>
<organism evidence="1 2">
    <name type="scientific">Undibacterium terreum</name>
    <dbReference type="NCBI Taxonomy" id="1224302"/>
    <lineage>
        <taxon>Bacteria</taxon>
        <taxon>Pseudomonadati</taxon>
        <taxon>Pseudomonadota</taxon>
        <taxon>Betaproteobacteria</taxon>
        <taxon>Burkholderiales</taxon>
        <taxon>Oxalobacteraceae</taxon>
        <taxon>Undibacterium</taxon>
    </lineage>
</organism>
<dbReference type="Proteomes" id="UP000637423">
    <property type="component" value="Unassembled WGS sequence"/>
</dbReference>